<keyword evidence="3" id="KW-1185">Reference proteome</keyword>
<dbReference type="Gene3D" id="3.30.70.100">
    <property type="match status" value="1"/>
</dbReference>
<name>A0ABX1Q2K2_9RHOO</name>
<proteinExistence type="predicted"/>
<dbReference type="InterPro" id="IPR006121">
    <property type="entry name" value="HMA_dom"/>
</dbReference>
<dbReference type="EMBL" id="WTVN01000018">
    <property type="protein sequence ID" value="NMG44586.1"/>
    <property type="molecule type" value="Genomic_DNA"/>
</dbReference>
<comment type="caution">
    <text evidence="2">The sequence shown here is derived from an EMBL/GenBank/DDBJ whole genome shotgun (WGS) entry which is preliminary data.</text>
</comment>
<feature type="domain" description="HMA" evidence="1">
    <location>
        <begin position="5"/>
        <end position="72"/>
    </location>
</feature>
<dbReference type="InterPro" id="IPR036163">
    <property type="entry name" value="HMA_dom_sf"/>
</dbReference>
<dbReference type="PROSITE" id="PS50846">
    <property type="entry name" value="HMA_2"/>
    <property type="match status" value="1"/>
</dbReference>
<dbReference type="CDD" id="cd00371">
    <property type="entry name" value="HMA"/>
    <property type="match status" value="1"/>
</dbReference>
<organism evidence="2 3">
    <name type="scientific">Aromatoleum toluvorans</name>
    <dbReference type="NCBI Taxonomy" id="92002"/>
    <lineage>
        <taxon>Bacteria</taxon>
        <taxon>Pseudomonadati</taxon>
        <taxon>Pseudomonadota</taxon>
        <taxon>Betaproteobacteria</taxon>
        <taxon>Rhodocyclales</taxon>
        <taxon>Rhodocyclaceae</taxon>
        <taxon>Aromatoleum</taxon>
    </lineage>
</organism>
<sequence length="88" mass="8917">MAAPQTYKLRVDGLSCPFCAYGIEKKLGAVSGVEHVAVDIASGTVTVTMADGAVLDEAVARKAVKDAGFSLRGLQPAAAAPQEAGQAK</sequence>
<dbReference type="Proteomes" id="UP000623795">
    <property type="component" value="Unassembled WGS sequence"/>
</dbReference>
<evidence type="ECO:0000313" key="2">
    <source>
        <dbReference type="EMBL" id="NMG44586.1"/>
    </source>
</evidence>
<gene>
    <name evidence="2" type="ORF">GPA22_12705</name>
</gene>
<accession>A0ABX1Q2K2</accession>
<evidence type="ECO:0000259" key="1">
    <source>
        <dbReference type="PROSITE" id="PS50846"/>
    </source>
</evidence>
<protein>
    <submittedName>
        <fullName evidence="2">Copper chaperone</fullName>
    </submittedName>
</protein>
<dbReference type="Pfam" id="PF00403">
    <property type="entry name" value="HMA"/>
    <property type="match status" value="1"/>
</dbReference>
<reference evidence="2 3" key="1">
    <citation type="submission" date="2019-12" db="EMBL/GenBank/DDBJ databases">
        <title>Comparative genomics gives insights into the taxonomy of the Azoarcus-Aromatoleum group and reveals separate origins of nif in the plant-associated Azoarcus and non-plant-associated Aromatoleum sub-groups.</title>
        <authorList>
            <person name="Lafos M."/>
            <person name="Maluk M."/>
            <person name="Batista M."/>
            <person name="Junghare M."/>
            <person name="Carmona M."/>
            <person name="Faoro H."/>
            <person name="Cruz L.M."/>
            <person name="Battistoni F."/>
            <person name="De Souza E."/>
            <person name="Pedrosa F."/>
            <person name="Chen W.-M."/>
            <person name="Poole P.S."/>
            <person name="Dixon R.A."/>
            <person name="James E.K."/>
        </authorList>
    </citation>
    <scope>NUCLEOTIDE SEQUENCE [LARGE SCALE GENOMIC DNA]</scope>
    <source>
        <strain evidence="2 3">Td21</strain>
    </source>
</reference>
<dbReference type="SUPFAM" id="SSF55008">
    <property type="entry name" value="HMA, heavy metal-associated domain"/>
    <property type="match status" value="1"/>
</dbReference>
<evidence type="ECO:0000313" key="3">
    <source>
        <dbReference type="Proteomes" id="UP000623795"/>
    </source>
</evidence>